<reference evidence="1 2" key="1">
    <citation type="submission" date="2024-06" db="EMBL/GenBank/DDBJ databases">
        <authorList>
            <person name="Kaempfer P."/>
            <person name="Viver T."/>
        </authorList>
    </citation>
    <scope>NUCLEOTIDE SEQUENCE [LARGE SCALE GENOMIC DNA]</scope>
    <source>
        <strain evidence="1 2">ST-87</strain>
    </source>
</reference>
<dbReference type="RefSeq" id="WP_408080218.1">
    <property type="nucleotide sequence ID" value="NZ_JBELQA010000002.1"/>
</dbReference>
<dbReference type="InterPro" id="IPR027417">
    <property type="entry name" value="P-loop_NTPase"/>
</dbReference>
<keyword evidence="2" id="KW-1185">Reference proteome</keyword>
<proteinExistence type="predicted"/>
<dbReference type="EMBL" id="JBELQA010000002">
    <property type="protein sequence ID" value="MFL9830008.1"/>
    <property type="molecule type" value="Genomic_DNA"/>
</dbReference>
<comment type="caution">
    <text evidence="1">The sequence shown here is derived from an EMBL/GenBank/DDBJ whole genome shotgun (WGS) entry which is preliminary data.</text>
</comment>
<gene>
    <name evidence="1" type="ORF">ABS764_04010</name>
</gene>
<protein>
    <recommendedName>
        <fullName evidence="3">AAA domain (Dynein-related subfamily)</fullName>
    </recommendedName>
</protein>
<evidence type="ECO:0000313" key="2">
    <source>
        <dbReference type="Proteomes" id="UP001629260"/>
    </source>
</evidence>
<sequence length="636" mass="72700">MNFTKDLLLQAIEKINLNPNLRENRNSSTYDLIYNDVKYPPILVLSEANKINGGKELLLSDFKNKIDIPFKILRDNGFKISKKNNEVKYWIEKTITKKRIDRLEGERALGKALWSPQKDKRGADIYNNMTKVNDGDYILHLIDNSYISGISIVKNKAIETNGVQGTEWNGPAYLISLENYTPFKTPLSRTEILKPSNKKKLDEIANISEVFYNKKLDLRQGAYLTPCPIELLELINHEYYNQNTENLPLINVPFQNDEDIFMNNFNYKFFHQKTEEASLLFSEKMVSRFIASLTAKPFVILSGLSGSGKTKIAQSFVQWICENDFQYKIVPVGADWTNREPLVGYPNGLNPNEYITPDSGVLNLLIDAEKDESRPYFLILDEMNLSHVERYFADFLSIMESNDTIKLYTGNTRKSLYGLSIPLEIGWPKNVFIIGTVNIDETTYMFSPKVLDRANVIEFRITEDEINGFLANPGVPDLSKLKGQGIAMAESFLLIAENLEIDKNEALAKELVYFFNELKKVGAEFGYRSAAEIMQLVTKLKILEPSTTDDDCLDIAIMQKLLPKLHGSRSKLVKILIALAGLCIDGMKKEDFEKNFEDLCKKDFEEIKIKYPISFEKLIRMYKNVLANGFTSYAEA</sequence>
<dbReference type="SUPFAM" id="SSF52540">
    <property type="entry name" value="P-loop containing nucleoside triphosphate hydrolases"/>
    <property type="match status" value="1"/>
</dbReference>
<dbReference type="Gene3D" id="3.40.50.300">
    <property type="entry name" value="P-loop containing nucleotide triphosphate hydrolases"/>
    <property type="match status" value="1"/>
</dbReference>
<name>A0ABW8XQ94_9FLAO</name>
<evidence type="ECO:0000313" key="1">
    <source>
        <dbReference type="EMBL" id="MFL9830008.1"/>
    </source>
</evidence>
<accession>A0ABW8XQ94</accession>
<organism evidence="1 2">
    <name type="scientific">Flavobacterium plantiphilum</name>
    <dbReference type="NCBI Taxonomy" id="3163297"/>
    <lineage>
        <taxon>Bacteria</taxon>
        <taxon>Pseudomonadati</taxon>
        <taxon>Bacteroidota</taxon>
        <taxon>Flavobacteriia</taxon>
        <taxon>Flavobacteriales</taxon>
        <taxon>Flavobacteriaceae</taxon>
        <taxon>Flavobacterium</taxon>
    </lineage>
</organism>
<dbReference type="Proteomes" id="UP001629260">
    <property type="component" value="Unassembled WGS sequence"/>
</dbReference>
<evidence type="ECO:0008006" key="3">
    <source>
        <dbReference type="Google" id="ProtNLM"/>
    </source>
</evidence>